<dbReference type="PANTHER" id="PTHR15593">
    <property type="entry name" value="PHOSPHATIDYLINOSITOL 3-KINASE REGULATORY SUBUNIT"/>
    <property type="match status" value="1"/>
</dbReference>
<protein>
    <recommendedName>
        <fullName evidence="3">Phosphoinositide 3-kinase regulatory subunit 6</fullName>
    </recommendedName>
</protein>
<reference evidence="1 2" key="1">
    <citation type="submission" date="2024-06" db="EMBL/GenBank/DDBJ databases">
        <authorList>
            <person name="Pan Q."/>
            <person name="Wen M."/>
            <person name="Jouanno E."/>
            <person name="Zahm M."/>
            <person name="Klopp C."/>
            <person name="Cabau C."/>
            <person name="Louis A."/>
            <person name="Berthelot C."/>
            <person name="Parey E."/>
            <person name="Roest Crollius H."/>
            <person name="Montfort J."/>
            <person name="Robinson-Rechavi M."/>
            <person name="Bouchez O."/>
            <person name="Lampietro C."/>
            <person name="Lopez Roques C."/>
            <person name="Donnadieu C."/>
            <person name="Postlethwait J."/>
            <person name="Bobe J."/>
            <person name="Verreycken H."/>
            <person name="Guiguen Y."/>
        </authorList>
    </citation>
    <scope>NUCLEOTIDE SEQUENCE [LARGE SCALE GENOMIC DNA]</scope>
    <source>
        <strain evidence="1">Up_M1</strain>
        <tissue evidence="1">Testis</tissue>
    </source>
</reference>
<dbReference type="Proteomes" id="UP001557470">
    <property type="component" value="Unassembled WGS sequence"/>
</dbReference>
<evidence type="ECO:0000313" key="2">
    <source>
        <dbReference type="Proteomes" id="UP001557470"/>
    </source>
</evidence>
<dbReference type="InterPro" id="IPR019522">
    <property type="entry name" value="PIK3R5/6"/>
</dbReference>
<dbReference type="Pfam" id="PF10486">
    <property type="entry name" value="PI3K_1B_p101"/>
    <property type="match status" value="2"/>
</dbReference>
<sequence length="782" mass="87121">MTNRAAWDSSSSPPCTMEHAGSCAPLVSEPDIYRSVQAVLRELESQHPFSVANKGMLRWTLHKKVQNNPANSLTLIRVVTKELEKAERLDCRTHILPLLHTLIYAVIQSAYIPDDLYKRVYDFCKRLLTLPQPYCTVGLSYTRQMKTERYTPGLFYQRMVIAEQSLKNDYHPFQERVFLFADPDVFSGPLAESLRADIETSVPGGYLNPLEHMCNVVLHSVQASLGGGLCHGPKLSQALKDLGQDVEPYFQEVVASLEQSVEEGSKGEGDDLRRRLEQLYSEILNQTHSDPLSTRGHGGSLCDTLLPNPEMSFHLWQDDEEIWRELAKCVRSSSMSLSLSQDQEMDFDLAGLPADLTDSSAMPRHSVMSTDSGIERDLPPGAEMSLMDPTAGAGDRESRLSRRGGIKMRPSVTDNMALMQDALDEGGSTVGGGGGGTLQRRAGCSGMPSFSKQQKLFTARIVVMGDDRVLGKLAKAFYLLRKREARRLFLTTKVNLQFYYIPVCEDLSLGSPVQENLFPNGDNPCALGSYLGMVDPWYECNIKSLGCMIPKLAKMAKGSKQADPSPFLSDVISYYVRTGLQPVYFTIYSVKVTFSKVTREPADDVFLSHLEVDFPEFKHSQSFLKDVKHKKNTVELCGAVVSVNYKKMLLSGRDVDKGMSIRTPGALISAIPSNETEDLNCLLVAFNATKTKNNMETKIRTCNIKIRTLEMRTFTVTLDKDPRRTYKDVQSIEIAPCVDPGYCVQKTMKSKFSIGEENDACLSKYMNKGLPLPINTFAGIIN</sequence>
<dbReference type="EMBL" id="JAGEUA010000002">
    <property type="protein sequence ID" value="KAL1005926.1"/>
    <property type="molecule type" value="Genomic_DNA"/>
</dbReference>
<comment type="caution">
    <text evidence="1">The sequence shown here is derived from an EMBL/GenBank/DDBJ whole genome shotgun (WGS) entry which is preliminary data.</text>
</comment>
<evidence type="ECO:0008006" key="3">
    <source>
        <dbReference type="Google" id="ProtNLM"/>
    </source>
</evidence>
<organism evidence="1 2">
    <name type="scientific">Umbra pygmaea</name>
    <name type="common">Eastern mudminnow</name>
    <dbReference type="NCBI Taxonomy" id="75934"/>
    <lineage>
        <taxon>Eukaryota</taxon>
        <taxon>Metazoa</taxon>
        <taxon>Chordata</taxon>
        <taxon>Craniata</taxon>
        <taxon>Vertebrata</taxon>
        <taxon>Euteleostomi</taxon>
        <taxon>Actinopterygii</taxon>
        <taxon>Neopterygii</taxon>
        <taxon>Teleostei</taxon>
        <taxon>Protacanthopterygii</taxon>
        <taxon>Esociformes</taxon>
        <taxon>Umbridae</taxon>
        <taxon>Umbra</taxon>
    </lineage>
</organism>
<gene>
    <name evidence="1" type="ORF">UPYG_G00065730</name>
</gene>
<dbReference type="PANTHER" id="PTHR15593:SF1">
    <property type="entry name" value="PHOSPHOINOSITIDE 3-KINASE REGULATORY SUBUNIT 6"/>
    <property type="match status" value="1"/>
</dbReference>
<proteinExistence type="predicted"/>
<evidence type="ECO:0000313" key="1">
    <source>
        <dbReference type="EMBL" id="KAL1005926.1"/>
    </source>
</evidence>
<name>A0ABD0XAD5_UMBPY</name>
<dbReference type="AlphaFoldDB" id="A0ABD0XAD5"/>
<keyword evidence="2" id="KW-1185">Reference proteome</keyword>
<accession>A0ABD0XAD5</accession>